<evidence type="ECO:0000313" key="3">
    <source>
        <dbReference type="Proteomes" id="UP000636800"/>
    </source>
</evidence>
<dbReference type="Pfam" id="PF05994">
    <property type="entry name" value="FragX_IP"/>
    <property type="match status" value="1"/>
</dbReference>
<dbReference type="InterPro" id="IPR008081">
    <property type="entry name" value="Cytoplasmic_FMR1-int"/>
</dbReference>
<evidence type="ECO:0000313" key="2">
    <source>
        <dbReference type="EMBL" id="KAG0476175.1"/>
    </source>
</evidence>
<dbReference type="PANTHER" id="PTHR12195">
    <property type="entry name" value="CYTOPLASMIC FMR1-INTERACTING PROTEIN-RELATED"/>
    <property type="match status" value="1"/>
</dbReference>
<dbReference type="Proteomes" id="UP000636800">
    <property type="component" value="Chromosome 6"/>
</dbReference>
<dbReference type="GO" id="GO:0031267">
    <property type="term" value="F:small GTPase binding"/>
    <property type="evidence" value="ECO:0007669"/>
    <property type="project" value="InterPro"/>
</dbReference>
<keyword evidence="1" id="KW-0732">Signal</keyword>
<sequence>MCTQRLHFPCIIFCIAAGPLVALSCALSGVVSQAVLCTISCAVMHAGRPMIWQAAYDGTCYLGKGRHFRQGQGKVKILFNFYSSPESKGSPFLNQVCLCLLWYLFPCLRLPLLRWGCLSSPTVGFITWGCLSLLEYGCTHLGATFPCLGFLSSSSTFSEFSRQNLATNFGHYLIVNHIGAIRAEHDDFSVRFAAAVNQVIILKSTDVSDNQWSKEVKGNIYDLVIEGFQLLSRWTGRVWEQCAWKFSHPSKDPVNSDSLISGTTFFDYEKVVRFNYSIDERRALLELVSYIKNVGSMMQHCDTLVADALWETIHGEVQDFVQVKLDTMLRTSFRKKKELSRILSDMRTLSADWMANTGKQEDGHAALHLEREEPKPNTFFPRPVAPTAAQVHCLQFLIGELVSGGNLRKQGSFLGNSGAGIAVDDLNQLETFFYKLSFFLHILDYTATIGTLTDLGFLWFREFYLESSHVIQVFMIPTVPP</sequence>
<dbReference type="OrthoDB" id="10262250at2759"/>
<dbReference type="AlphaFoldDB" id="A0A835QTR8"/>
<organism evidence="2 3">
    <name type="scientific">Vanilla planifolia</name>
    <name type="common">Vanilla</name>
    <dbReference type="NCBI Taxonomy" id="51239"/>
    <lineage>
        <taxon>Eukaryota</taxon>
        <taxon>Viridiplantae</taxon>
        <taxon>Streptophyta</taxon>
        <taxon>Embryophyta</taxon>
        <taxon>Tracheophyta</taxon>
        <taxon>Spermatophyta</taxon>
        <taxon>Magnoliopsida</taxon>
        <taxon>Liliopsida</taxon>
        <taxon>Asparagales</taxon>
        <taxon>Orchidaceae</taxon>
        <taxon>Vanilloideae</taxon>
        <taxon>Vanilleae</taxon>
        <taxon>Vanilla</taxon>
    </lineage>
</organism>
<gene>
    <name evidence="2" type="ORF">HPP92_013016</name>
</gene>
<accession>A0A835QTR8</accession>
<protein>
    <submittedName>
        <fullName evidence="2">Uncharacterized protein</fullName>
    </submittedName>
</protein>
<dbReference type="EMBL" id="JADCNL010000006">
    <property type="protein sequence ID" value="KAG0476175.1"/>
    <property type="molecule type" value="Genomic_DNA"/>
</dbReference>
<evidence type="ECO:0000256" key="1">
    <source>
        <dbReference type="SAM" id="SignalP"/>
    </source>
</evidence>
<feature type="chain" id="PRO_5032936570" evidence="1">
    <location>
        <begin position="23"/>
        <end position="481"/>
    </location>
</feature>
<name>A0A835QTR8_VANPL</name>
<reference evidence="2 3" key="1">
    <citation type="journal article" date="2020" name="Nat. Food">
        <title>A phased Vanilla planifolia genome enables genetic improvement of flavour and production.</title>
        <authorList>
            <person name="Hasing T."/>
            <person name="Tang H."/>
            <person name="Brym M."/>
            <person name="Khazi F."/>
            <person name="Huang T."/>
            <person name="Chambers A.H."/>
        </authorList>
    </citation>
    <scope>NUCLEOTIDE SEQUENCE [LARGE SCALE GENOMIC DNA]</scope>
    <source>
        <tissue evidence="2">Leaf</tissue>
    </source>
</reference>
<keyword evidence="3" id="KW-1185">Reference proteome</keyword>
<dbReference type="PROSITE" id="PS51257">
    <property type="entry name" value="PROKAR_LIPOPROTEIN"/>
    <property type="match status" value="1"/>
</dbReference>
<dbReference type="GO" id="GO:0030833">
    <property type="term" value="P:regulation of actin filament polymerization"/>
    <property type="evidence" value="ECO:0007669"/>
    <property type="project" value="InterPro"/>
</dbReference>
<proteinExistence type="predicted"/>
<feature type="signal peptide" evidence="1">
    <location>
        <begin position="1"/>
        <end position="22"/>
    </location>
</feature>
<comment type="caution">
    <text evidence="2">The sequence shown here is derived from an EMBL/GenBank/DDBJ whole genome shotgun (WGS) entry which is preliminary data.</text>
</comment>